<dbReference type="GO" id="GO:0004783">
    <property type="term" value="F:sulfite reductase (NADPH) activity"/>
    <property type="evidence" value="ECO:0007669"/>
    <property type="project" value="TreeGrafter"/>
</dbReference>
<accession>A0A554VD61</accession>
<dbReference type="GO" id="GO:0010181">
    <property type="term" value="F:FMN binding"/>
    <property type="evidence" value="ECO:0007669"/>
    <property type="project" value="InterPro"/>
</dbReference>
<dbReference type="PROSITE" id="PS51384">
    <property type="entry name" value="FAD_FR"/>
    <property type="match status" value="1"/>
</dbReference>
<dbReference type="Pfam" id="PF00258">
    <property type="entry name" value="Flavodoxin_1"/>
    <property type="match status" value="1"/>
</dbReference>
<reference evidence="6 7" key="1">
    <citation type="submission" date="2019-07" db="EMBL/GenBank/DDBJ databases">
        <title>The draft genome sequence of Aquimarina algiphila M91.</title>
        <authorList>
            <person name="Meng X."/>
        </authorList>
    </citation>
    <scope>NUCLEOTIDE SEQUENCE [LARGE SCALE GENOMIC DNA]</scope>
    <source>
        <strain evidence="6 7">M91</strain>
    </source>
</reference>
<keyword evidence="3" id="KW-0472">Membrane</keyword>
<keyword evidence="3" id="KW-1133">Transmembrane helix</keyword>
<dbReference type="PANTHER" id="PTHR19384">
    <property type="entry name" value="NITRIC OXIDE SYNTHASE-RELATED"/>
    <property type="match status" value="1"/>
</dbReference>
<dbReference type="InterPro" id="IPR039261">
    <property type="entry name" value="FNR_nucleotide-bd"/>
</dbReference>
<protein>
    <recommendedName>
        <fullName evidence="2">NADPH--hemoprotein reductase</fullName>
        <ecNumber evidence="2">1.6.2.4</ecNumber>
    </recommendedName>
</protein>
<dbReference type="Gene3D" id="2.40.30.10">
    <property type="entry name" value="Translation factors"/>
    <property type="match status" value="1"/>
</dbReference>
<dbReference type="InterPro" id="IPR017938">
    <property type="entry name" value="Riboflavin_synthase-like_b-brl"/>
</dbReference>
<dbReference type="EMBL" id="VLNR01000073">
    <property type="protein sequence ID" value="TSE04759.1"/>
    <property type="molecule type" value="Genomic_DNA"/>
</dbReference>
<sequence>MTISIWRYSHLLLAISSSLFLLIASVTGIVLAFEPISDSIKSFHIKGSNDLSVAETIHTLQHHYDEIISFEIDSNNAMIASVITKEGNSETIYVDPTNGGKLGKPIEKATVFKFATNLHRSLFLKSTGRFFVGFVSFILFIIAITGVLLILKRQRSIKRFFFKIEKEYFAQFYHIILGRLLLIPILLIAVTGVYLSLEKFSLLPKSTISHQVSIENSGSTPKIAIKDFDIFKTITLKNVKAIEFPFSDSVEDYFLIKLSDRELIVNQFTGAIISEELYPFVTLASQWSMVLHTGKGNILWSTILLIASCSILFFMYSGFTMTIKRHKKSKLRHSNHNKDESEYIILVGSETGNTFTFATLFANALAAIGKTVFISELNNYSSYRQARHLIIFTSTYGEGEPPTNAKKFEQKFKAIQPINSIQFSVVGLGSLAYPDFCKYALDVNHTLASHPLFTSVLEPYKINNQSFEAFKDWVSIWSSTLKISLHIKQPQKKKKRKNNVFTIIERTPINEDDTFLLRLRTKRTIDFQSGDLFSFSPKEDEIERLYSIGKVNGDILLSIKKHELGICSNYFSKLQKGDTIKAFIKQNSTFHFPNIRKEVIMIANGTGIAPFLGMIASEKNMSNTHLFWGGRTRVSLEIYNDFIKKEQLSSFHTAYSQTQKDKIYVQDLITKEANLISNALKNNGIIMICGSIGMQKEVLHVLETISRKNLNLPLSIFEKKNQIKIDCY</sequence>
<dbReference type="PROSITE" id="PS50902">
    <property type="entry name" value="FLAVODOXIN_LIKE"/>
    <property type="match status" value="1"/>
</dbReference>
<dbReference type="Proteomes" id="UP000318833">
    <property type="component" value="Unassembled WGS sequence"/>
</dbReference>
<feature type="transmembrane region" description="Helical" evidence="3">
    <location>
        <begin position="298"/>
        <end position="323"/>
    </location>
</feature>
<feature type="domain" description="FAD-binding FR-type" evidence="5">
    <location>
        <begin position="496"/>
        <end position="593"/>
    </location>
</feature>
<dbReference type="OrthoDB" id="9789468at2"/>
<dbReference type="Pfam" id="PF00175">
    <property type="entry name" value="NAD_binding_1"/>
    <property type="match status" value="1"/>
</dbReference>
<evidence type="ECO:0000256" key="1">
    <source>
        <dbReference type="ARBA" id="ARBA00022630"/>
    </source>
</evidence>
<dbReference type="PRINTS" id="PR00369">
    <property type="entry name" value="FLAVODOXIN"/>
</dbReference>
<keyword evidence="7" id="KW-1185">Reference proteome</keyword>
<comment type="caution">
    <text evidence="6">The sequence shown here is derived from an EMBL/GenBank/DDBJ whole genome shotgun (WGS) entry which is preliminary data.</text>
</comment>
<dbReference type="RefSeq" id="WP_143918387.1">
    <property type="nucleotide sequence ID" value="NZ_CANMIK010000076.1"/>
</dbReference>
<dbReference type="InterPro" id="IPR001433">
    <property type="entry name" value="OxRdtase_FAD/NAD-bd"/>
</dbReference>
<feature type="transmembrane region" description="Helical" evidence="3">
    <location>
        <begin position="172"/>
        <end position="197"/>
    </location>
</feature>
<dbReference type="AlphaFoldDB" id="A0A554VD61"/>
<gene>
    <name evidence="6" type="ORF">FOF46_25295</name>
</gene>
<dbReference type="InterPro" id="IPR005625">
    <property type="entry name" value="PepSY-ass_TM"/>
</dbReference>
<dbReference type="EC" id="1.6.2.4" evidence="2"/>
<feature type="transmembrane region" description="Helical" evidence="3">
    <location>
        <begin position="130"/>
        <end position="151"/>
    </location>
</feature>
<dbReference type="PANTHER" id="PTHR19384:SF17">
    <property type="entry name" value="NADPH--CYTOCHROME P450 REDUCTASE"/>
    <property type="match status" value="1"/>
</dbReference>
<evidence type="ECO:0000259" key="4">
    <source>
        <dbReference type="PROSITE" id="PS50902"/>
    </source>
</evidence>
<dbReference type="SUPFAM" id="SSF63380">
    <property type="entry name" value="Riboflavin synthase domain-like"/>
    <property type="match status" value="1"/>
</dbReference>
<evidence type="ECO:0000259" key="5">
    <source>
        <dbReference type="PROSITE" id="PS51384"/>
    </source>
</evidence>
<dbReference type="InterPro" id="IPR017927">
    <property type="entry name" value="FAD-bd_FR_type"/>
</dbReference>
<dbReference type="InterPro" id="IPR029039">
    <property type="entry name" value="Flavoprotein-like_sf"/>
</dbReference>
<evidence type="ECO:0000256" key="3">
    <source>
        <dbReference type="SAM" id="Phobius"/>
    </source>
</evidence>
<dbReference type="InterPro" id="IPR008254">
    <property type="entry name" value="Flavodoxin/NO_synth"/>
</dbReference>
<keyword evidence="1" id="KW-0285">Flavoprotein</keyword>
<dbReference type="Pfam" id="PF03929">
    <property type="entry name" value="PepSY_TM"/>
    <property type="match status" value="1"/>
</dbReference>
<dbReference type="SUPFAM" id="SSF52218">
    <property type="entry name" value="Flavoproteins"/>
    <property type="match status" value="1"/>
</dbReference>
<evidence type="ECO:0000313" key="6">
    <source>
        <dbReference type="EMBL" id="TSE04759.1"/>
    </source>
</evidence>
<dbReference type="InterPro" id="IPR001094">
    <property type="entry name" value="Flavdoxin-like"/>
</dbReference>
<proteinExistence type="predicted"/>
<feature type="domain" description="Flavodoxin-like" evidence="4">
    <location>
        <begin position="343"/>
        <end position="482"/>
    </location>
</feature>
<dbReference type="Gene3D" id="3.40.50.360">
    <property type="match status" value="1"/>
</dbReference>
<dbReference type="InterPro" id="IPR001709">
    <property type="entry name" value="Flavoprot_Pyr_Nucl_cyt_Rdtase"/>
</dbReference>
<dbReference type="Gene3D" id="3.40.50.80">
    <property type="entry name" value="Nucleotide-binding domain of ferredoxin-NADP reductase (FNR) module"/>
    <property type="match status" value="1"/>
</dbReference>
<evidence type="ECO:0000256" key="2">
    <source>
        <dbReference type="ARBA" id="ARBA00023797"/>
    </source>
</evidence>
<dbReference type="GO" id="GO:0050660">
    <property type="term" value="F:flavin adenine dinucleotide binding"/>
    <property type="evidence" value="ECO:0007669"/>
    <property type="project" value="TreeGrafter"/>
</dbReference>
<name>A0A554VD61_9FLAO</name>
<dbReference type="SUPFAM" id="SSF52343">
    <property type="entry name" value="Ferredoxin reductase-like, C-terminal NADP-linked domain"/>
    <property type="match status" value="1"/>
</dbReference>
<keyword evidence="3" id="KW-0812">Transmembrane</keyword>
<dbReference type="GO" id="GO:0005829">
    <property type="term" value="C:cytosol"/>
    <property type="evidence" value="ECO:0007669"/>
    <property type="project" value="TreeGrafter"/>
</dbReference>
<evidence type="ECO:0000313" key="7">
    <source>
        <dbReference type="Proteomes" id="UP000318833"/>
    </source>
</evidence>
<dbReference type="PRINTS" id="PR00371">
    <property type="entry name" value="FPNCR"/>
</dbReference>
<organism evidence="6 7">
    <name type="scientific">Aquimarina algiphila</name>
    <dbReference type="NCBI Taxonomy" id="2047982"/>
    <lineage>
        <taxon>Bacteria</taxon>
        <taxon>Pseudomonadati</taxon>
        <taxon>Bacteroidota</taxon>
        <taxon>Flavobacteriia</taxon>
        <taxon>Flavobacteriales</taxon>
        <taxon>Flavobacteriaceae</taxon>
        <taxon>Aquimarina</taxon>
    </lineage>
</organism>